<dbReference type="AlphaFoldDB" id="A0A2R8BX32"/>
<proteinExistence type="predicted"/>
<name>A0A2R8BX32_9RHOB</name>
<dbReference type="RefSeq" id="WP_181375793.1">
    <property type="nucleotide sequence ID" value="NZ_ONZF01000005.1"/>
</dbReference>
<evidence type="ECO:0000313" key="3">
    <source>
        <dbReference type="Proteomes" id="UP000244912"/>
    </source>
</evidence>
<organism evidence="2 3">
    <name type="scientific">Palleronia abyssalis</name>
    <dbReference type="NCBI Taxonomy" id="1501240"/>
    <lineage>
        <taxon>Bacteria</taxon>
        <taxon>Pseudomonadati</taxon>
        <taxon>Pseudomonadota</taxon>
        <taxon>Alphaproteobacteria</taxon>
        <taxon>Rhodobacterales</taxon>
        <taxon>Roseobacteraceae</taxon>
        <taxon>Palleronia</taxon>
    </lineage>
</organism>
<sequence>MFAIATRADRTDGPTLDIHASGLVSGTRVATTVGWRPVETILPGDGVLTFDEGMQTVIRAHRSVLWDDPLSCPPTLWPLRVPVGALGNQSQMLLLPEQPVLLESDTAEEIFGDPFTVMPALALDGFRGICREKPVTRVEVISLCFKVDQVIFANIGAMFYCPRVLSGEARADFLEEARYTSLTIAQGETLASIIEMDEARAIA</sequence>
<dbReference type="EMBL" id="ONZF01000005">
    <property type="protein sequence ID" value="SPJ24727.1"/>
    <property type="molecule type" value="Genomic_DNA"/>
</dbReference>
<dbReference type="InterPro" id="IPR028992">
    <property type="entry name" value="Hedgehog/Intein_dom"/>
</dbReference>
<dbReference type="Proteomes" id="UP000244912">
    <property type="component" value="Unassembled WGS sequence"/>
</dbReference>
<gene>
    <name evidence="2" type="ORF">PAA8504_02565</name>
</gene>
<evidence type="ECO:0000259" key="1">
    <source>
        <dbReference type="Pfam" id="PF13403"/>
    </source>
</evidence>
<evidence type="ECO:0000313" key="2">
    <source>
        <dbReference type="EMBL" id="SPJ24727.1"/>
    </source>
</evidence>
<protein>
    <recommendedName>
        <fullName evidence="1">Hedgehog/Intein (Hint) domain-containing protein</fullName>
    </recommendedName>
</protein>
<accession>A0A2R8BX32</accession>
<feature type="domain" description="Hedgehog/Intein (Hint)" evidence="1">
    <location>
        <begin position="23"/>
        <end position="154"/>
    </location>
</feature>
<keyword evidence="3" id="KW-1185">Reference proteome</keyword>
<dbReference type="Pfam" id="PF13403">
    <property type="entry name" value="Hint_2"/>
    <property type="match status" value="1"/>
</dbReference>
<reference evidence="2 3" key="1">
    <citation type="submission" date="2018-03" db="EMBL/GenBank/DDBJ databases">
        <authorList>
            <person name="Keele B.F."/>
        </authorList>
    </citation>
    <scope>NUCLEOTIDE SEQUENCE [LARGE SCALE GENOMIC DNA]</scope>
    <source>
        <strain evidence="2 3">CECT 8504</strain>
    </source>
</reference>